<reference evidence="1 2" key="1">
    <citation type="submission" date="2018-11" db="EMBL/GenBank/DDBJ databases">
        <title>Genomic Encyclopedia of Type Strains, Phase IV (KMG-IV): sequencing the most valuable type-strain genomes for metagenomic binning, comparative biology and taxonomic classification.</title>
        <authorList>
            <person name="Goeker M."/>
        </authorList>
    </citation>
    <scope>NUCLEOTIDE SEQUENCE [LARGE SCALE GENOMIC DNA]</scope>
    <source>
        <strain evidence="1 2">DSM 26537</strain>
    </source>
</reference>
<proteinExistence type="predicted"/>
<accession>A0A3N1XKM4</accession>
<name>A0A3N1XKM4_9FIRM</name>
<protein>
    <submittedName>
        <fullName evidence="1">Uncharacterized protein</fullName>
    </submittedName>
</protein>
<dbReference type="AlphaFoldDB" id="A0A3N1XKM4"/>
<sequence>MKDLYIETKSGNIPIEKDIIEKHDLKKGTFSPFTGERIVGRNGDFCPEPAKSEAPLDNLVHRDDGLDEMENGMALSTSEILDFAQGSDNSME</sequence>
<comment type="caution">
    <text evidence="1">The sequence shown here is derived from an EMBL/GenBank/DDBJ whole genome shotgun (WGS) entry which is preliminary data.</text>
</comment>
<evidence type="ECO:0000313" key="2">
    <source>
        <dbReference type="Proteomes" id="UP000273083"/>
    </source>
</evidence>
<evidence type="ECO:0000313" key="1">
    <source>
        <dbReference type="EMBL" id="ROR27270.1"/>
    </source>
</evidence>
<dbReference type="EMBL" id="RJVG01000007">
    <property type="protein sequence ID" value="ROR27270.1"/>
    <property type="molecule type" value="Genomic_DNA"/>
</dbReference>
<dbReference type="Proteomes" id="UP000273083">
    <property type="component" value="Unassembled WGS sequence"/>
</dbReference>
<gene>
    <name evidence="1" type="ORF">EDD66_107184</name>
</gene>
<keyword evidence="2" id="KW-1185">Reference proteome</keyword>
<dbReference type="OrthoDB" id="9913190at2"/>
<dbReference type="RefSeq" id="WP_123609959.1">
    <property type="nucleotide sequence ID" value="NZ_RJVG01000007.1"/>
</dbReference>
<organism evidence="1 2">
    <name type="scientific">Mobilisporobacter senegalensis</name>
    <dbReference type="NCBI Taxonomy" id="1329262"/>
    <lineage>
        <taxon>Bacteria</taxon>
        <taxon>Bacillati</taxon>
        <taxon>Bacillota</taxon>
        <taxon>Clostridia</taxon>
        <taxon>Lachnospirales</taxon>
        <taxon>Lachnospiraceae</taxon>
        <taxon>Mobilisporobacter</taxon>
    </lineage>
</organism>